<dbReference type="OrthoDB" id="9808367at2"/>
<keyword evidence="4" id="KW-0006">Acetoin catabolism</keyword>
<evidence type="ECO:0000256" key="2">
    <source>
        <dbReference type="ARBA" id="ARBA00005947"/>
    </source>
</evidence>
<dbReference type="RefSeq" id="WP_072738660.1">
    <property type="nucleotide sequence ID" value="NZ_CP048813.1"/>
</dbReference>
<dbReference type="PANTHER" id="PTHR10625">
    <property type="entry name" value="HISTONE DEACETYLASE HDAC1-RELATED"/>
    <property type="match status" value="1"/>
</dbReference>
<dbReference type="EMBL" id="FNDN01000010">
    <property type="protein sequence ID" value="SDI70610.1"/>
    <property type="molecule type" value="Genomic_DNA"/>
</dbReference>
<dbReference type="PRINTS" id="PR01270">
    <property type="entry name" value="HDASUPER"/>
</dbReference>
<dbReference type="SUPFAM" id="SSF52768">
    <property type="entry name" value="Arginase/deacetylase"/>
    <property type="match status" value="1"/>
</dbReference>
<protein>
    <recommendedName>
        <fullName evidence="3">Acetoin utilization protein AcuC</fullName>
    </recommendedName>
</protein>
<dbReference type="Proteomes" id="UP000183263">
    <property type="component" value="Unassembled WGS sequence"/>
</dbReference>
<reference evidence="6 7" key="1">
    <citation type="submission" date="2016-10" db="EMBL/GenBank/DDBJ databases">
        <authorList>
            <person name="de Groot N.N."/>
        </authorList>
    </citation>
    <scope>NUCLEOTIDE SEQUENCE [LARGE SCALE GENOMIC DNA]</scope>
    <source>
        <strain evidence="6 7">DSM 44892</strain>
    </source>
</reference>
<dbReference type="UniPathway" id="UPA00040"/>
<dbReference type="GO" id="GO:0004407">
    <property type="term" value="F:histone deacetylase activity"/>
    <property type="evidence" value="ECO:0007669"/>
    <property type="project" value="TreeGrafter"/>
</dbReference>
<dbReference type="Gene3D" id="3.40.800.20">
    <property type="entry name" value="Histone deacetylase domain"/>
    <property type="match status" value="1"/>
</dbReference>
<evidence type="ECO:0000256" key="3">
    <source>
        <dbReference type="ARBA" id="ARBA00020218"/>
    </source>
</evidence>
<organism evidence="6 7">
    <name type="scientific">Rhodococcus triatomae</name>
    <dbReference type="NCBI Taxonomy" id="300028"/>
    <lineage>
        <taxon>Bacteria</taxon>
        <taxon>Bacillati</taxon>
        <taxon>Actinomycetota</taxon>
        <taxon>Actinomycetes</taxon>
        <taxon>Mycobacteriales</taxon>
        <taxon>Nocardiaceae</taxon>
        <taxon>Rhodococcus</taxon>
    </lineage>
</organism>
<evidence type="ECO:0000259" key="5">
    <source>
        <dbReference type="Pfam" id="PF00850"/>
    </source>
</evidence>
<gene>
    <name evidence="6" type="ORF">SAMN05444695_11048</name>
</gene>
<dbReference type="InterPro" id="IPR023801">
    <property type="entry name" value="His_deacetylse_dom"/>
</dbReference>
<name>A0A1G8MTF1_9NOCA</name>
<dbReference type="PANTHER" id="PTHR10625:SF10">
    <property type="entry name" value="HISTONE DEACETYLASE HDAC1"/>
    <property type="match status" value="1"/>
</dbReference>
<proteinExistence type="inferred from homology"/>
<dbReference type="InterPro" id="IPR023696">
    <property type="entry name" value="Ureohydrolase_dom_sf"/>
</dbReference>
<dbReference type="InterPro" id="IPR003085">
    <property type="entry name" value="AcuC"/>
</dbReference>
<evidence type="ECO:0000256" key="4">
    <source>
        <dbReference type="ARBA" id="ARBA00022627"/>
    </source>
</evidence>
<dbReference type="InterPro" id="IPR037138">
    <property type="entry name" value="His_deacetylse_dom_sf"/>
</dbReference>
<dbReference type="Pfam" id="PF00850">
    <property type="entry name" value="Hist_deacetyl"/>
    <property type="match status" value="1"/>
</dbReference>
<sequence length="423" mass="44743">MTASPNSPHRSAAPDGGHAVVWSQDYLGYRWSADHPMNPQRLALTMDLARGLGVLDGVEPVRPAAASDTELLRIHTADYIEAVKRAGHSDAVGVTEVDVPHGLGTEDNPVFPDMHEASAILAGGSLAAAREIAEGRTRRAVSIGGGMHHAMPGWASGFCVYNDAAVAISWLLDHGFDRIAYLDVDAHHGDGVQHAFLSDPRVLTVSVHQHPATLWPNTGWASEVGDGAAEGTSINLPVLPGTGDAVWLRAFHAVVPAALAAFRPQIVISQCGVDNHREDPLADLALTVDGQRAAFVAMRDLADRYAEGRWLAVGGGGYGLVRVVPRAWTHLIAAALDRDVDPARALPDSWLEQAAGFAPGVELPTSMSDGGDVDYLAWDGPGGTPETGISSMDRALTRVDAAIIATRRACFPLLGLDPEDPRD</sequence>
<evidence type="ECO:0000256" key="1">
    <source>
        <dbReference type="ARBA" id="ARBA00005101"/>
    </source>
</evidence>
<dbReference type="CDD" id="cd09994">
    <property type="entry name" value="HDAC_AcuC_like"/>
    <property type="match status" value="1"/>
</dbReference>
<dbReference type="GO" id="GO:0040029">
    <property type="term" value="P:epigenetic regulation of gene expression"/>
    <property type="evidence" value="ECO:0007669"/>
    <property type="project" value="TreeGrafter"/>
</dbReference>
<accession>A0A1G8MTF1</accession>
<dbReference type="InterPro" id="IPR000286">
    <property type="entry name" value="HDACs"/>
</dbReference>
<comment type="pathway">
    <text evidence="1">Ketone degradation; acetoin degradation.</text>
</comment>
<dbReference type="GO" id="GO:0045150">
    <property type="term" value="P:acetoin catabolic process"/>
    <property type="evidence" value="ECO:0007669"/>
    <property type="project" value="UniProtKB-UniPathway"/>
</dbReference>
<dbReference type="PRINTS" id="PR01272">
    <property type="entry name" value="ACUCPROTEIN"/>
</dbReference>
<comment type="similarity">
    <text evidence="2">Belongs to the histone deacetylase family.</text>
</comment>
<keyword evidence="7" id="KW-1185">Reference proteome</keyword>
<evidence type="ECO:0000313" key="6">
    <source>
        <dbReference type="EMBL" id="SDI70610.1"/>
    </source>
</evidence>
<evidence type="ECO:0000313" key="7">
    <source>
        <dbReference type="Proteomes" id="UP000183263"/>
    </source>
</evidence>
<feature type="domain" description="Histone deacetylase" evidence="5">
    <location>
        <begin position="35"/>
        <end position="334"/>
    </location>
</feature>
<dbReference type="AlphaFoldDB" id="A0A1G8MTF1"/>